<dbReference type="EMBL" id="BK059093">
    <property type="protein sequence ID" value="DAE29212.1"/>
    <property type="molecule type" value="Genomic_DNA"/>
</dbReference>
<protein>
    <submittedName>
        <fullName evidence="1">Uncharacterized protein</fullName>
    </submittedName>
</protein>
<sequence length="43" mass="5234">MRYRCNIYLLIFEFFKNFFSYSSLTCTSFTFDNIILCRICVSL</sequence>
<reference evidence="1" key="1">
    <citation type="journal article" date="2021" name="Proc. Natl. Acad. Sci. U.S.A.">
        <title>A Catalog of Tens of Thousands of Viruses from Human Metagenomes Reveals Hidden Associations with Chronic Diseases.</title>
        <authorList>
            <person name="Tisza M.J."/>
            <person name="Buck C.B."/>
        </authorList>
    </citation>
    <scope>NUCLEOTIDE SEQUENCE</scope>
    <source>
        <strain evidence="1">Ctx9V1</strain>
    </source>
</reference>
<accession>A0A8S5RE13</accession>
<evidence type="ECO:0000313" key="1">
    <source>
        <dbReference type="EMBL" id="DAE29212.1"/>
    </source>
</evidence>
<name>A0A8S5RE13_9VIRU</name>
<proteinExistence type="predicted"/>
<organism evidence="1">
    <name type="scientific">virus sp. ctx9V1</name>
    <dbReference type="NCBI Taxonomy" id="2828001"/>
    <lineage>
        <taxon>Viruses</taxon>
    </lineage>
</organism>